<dbReference type="InterPro" id="IPR017884">
    <property type="entry name" value="SANT_dom"/>
</dbReference>
<evidence type="ECO:0008006" key="6">
    <source>
        <dbReference type="Google" id="ProtNLM"/>
    </source>
</evidence>
<proteinExistence type="predicted"/>
<evidence type="ECO:0000259" key="3">
    <source>
        <dbReference type="PROSITE" id="PS51293"/>
    </source>
</evidence>
<evidence type="ECO:0000259" key="2">
    <source>
        <dbReference type="PROSITE" id="PS50090"/>
    </source>
</evidence>
<gene>
    <name evidence="4" type="ORF">WJX74_006922</name>
</gene>
<protein>
    <recommendedName>
        <fullName evidence="6">Myb-like domain-containing protein</fullName>
    </recommendedName>
</protein>
<comment type="caution">
    <text evidence="4">The sequence shown here is derived from an EMBL/GenBank/DDBJ whole genome shotgun (WGS) entry which is preliminary data.</text>
</comment>
<dbReference type="InterPro" id="IPR009057">
    <property type="entry name" value="Homeodomain-like_sf"/>
</dbReference>
<keyword evidence="5" id="KW-1185">Reference proteome</keyword>
<accession>A0AAW1S3X5</accession>
<dbReference type="Gene3D" id="1.20.58.1880">
    <property type="match status" value="1"/>
</dbReference>
<dbReference type="SUPFAM" id="SSF46689">
    <property type="entry name" value="Homeodomain-like"/>
    <property type="match status" value="1"/>
</dbReference>
<dbReference type="EMBL" id="JALJOS010000004">
    <property type="protein sequence ID" value="KAK9840288.1"/>
    <property type="molecule type" value="Genomic_DNA"/>
</dbReference>
<feature type="domain" description="SANT" evidence="3">
    <location>
        <begin position="796"/>
        <end position="847"/>
    </location>
</feature>
<dbReference type="PROSITE" id="PS50090">
    <property type="entry name" value="MYB_LIKE"/>
    <property type="match status" value="1"/>
</dbReference>
<sequence length="864" mass="94132">MALNGTNLAEDADAECADGVDVAIWLVDEIPAAALQAVRSKALPVKALKGQSRLQKLPSPAESMQPFCIAPQPSIVSLLEHEATSQEALQLPGKAQSPQLISRTDMPRCALTNPVDRRSLLHQLPLQVAPSGNLCAAHPDLHIRDCESCQDSPLSIPAQSLASDLLPGGQPMIAPYNTALLEDGCARLLPQPLAPALTGVCSSAAYKNHPFAAETGNWSLPKSQGTVTVSHPCSASLDADVMLQDHQAKRALSQHACQKLSTALVPLTLSGDPFSQVMSYRCLPDASLIAPSFQAESPARQHVQQAQELHEFDAEPAEHPPAAPAKRNRDPRVRSTSLPCRAPDNSYYPIENVQQTETLDPSAKEHLGLVNGFLPEANGQGHLSSSQSPLPADTFLDAVMAYDVSALSPAVPTDSAFTSMTTNAALEGSDGGLEGRLAVIDSPLQQNHLPCSILGLQGDDGSTESWDRLAYSQPTISDKFAADEDKQEFMLTLDKSPSTRGRRCQLTGLRASLVRMQGSEQTTDVLAILNFLSHASITAEDLWNSRIADALPSLLQHDDRDVRIIADQLMESWQPISFEASCRPKTCSADVRTALQLRRMNPSWTHQSGQGPSSQQDPESSDDGRQEFACSSKQPVTYKRLVPSRPTKGQLESTHAQDSNAPCRQSNKRPVAGHQLAQQVHRKGSSTDDHRSPLRTVPPEILSGQIVPMPPRKRIKAGTRKFAQINSEASPSAANWARTSPLHQNDSKAAAKSKRVHPLQSLREVLSPASLQQHAVLTSVAPAMRRVEFVPKRIHQGRNDWSAKEKLTYVNVVLKHGKDWEKLCAAFPSRDETAVKKFWTNHHKRLRLEQLLQERPSLDLSRVH</sequence>
<dbReference type="InterPro" id="IPR035441">
    <property type="entry name" value="TFIIS/LEDGF_dom_sf"/>
</dbReference>
<dbReference type="CDD" id="cd00167">
    <property type="entry name" value="SANT"/>
    <property type="match status" value="1"/>
</dbReference>
<dbReference type="SMART" id="SM00717">
    <property type="entry name" value="SANT"/>
    <property type="match status" value="1"/>
</dbReference>
<evidence type="ECO:0000313" key="5">
    <source>
        <dbReference type="Proteomes" id="UP001438707"/>
    </source>
</evidence>
<feature type="region of interest" description="Disordered" evidence="1">
    <location>
        <begin position="313"/>
        <end position="347"/>
    </location>
</feature>
<dbReference type="AlphaFoldDB" id="A0AAW1S3X5"/>
<dbReference type="SUPFAM" id="SSF47676">
    <property type="entry name" value="Conserved domain common to transcription factors TFIIS, elongin A, CRSP70"/>
    <property type="match status" value="1"/>
</dbReference>
<feature type="compositionally biased region" description="Low complexity" evidence="1">
    <location>
        <begin position="607"/>
        <end position="618"/>
    </location>
</feature>
<dbReference type="Proteomes" id="UP001438707">
    <property type="component" value="Unassembled WGS sequence"/>
</dbReference>
<evidence type="ECO:0000313" key="4">
    <source>
        <dbReference type="EMBL" id="KAK9840288.1"/>
    </source>
</evidence>
<dbReference type="Pfam" id="PF00249">
    <property type="entry name" value="Myb_DNA-binding"/>
    <property type="match status" value="1"/>
</dbReference>
<feature type="domain" description="Myb-like" evidence="2">
    <location>
        <begin position="793"/>
        <end position="843"/>
    </location>
</feature>
<evidence type="ECO:0000256" key="1">
    <source>
        <dbReference type="SAM" id="MobiDB-lite"/>
    </source>
</evidence>
<organism evidence="4 5">
    <name type="scientific">Apatococcus lobatus</name>
    <dbReference type="NCBI Taxonomy" id="904363"/>
    <lineage>
        <taxon>Eukaryota</taxon>
        <taxon>Viridiplantae</taxon>
        <taxon>Chlorophyta</taxon>
        <taxon>core chlorophytes</taxon>
        <taxon>Trebouxiophyceae</taxon>
        <taxon>Chlorellales</taxon>
        <taxon>Chlorellaceae</taxon>
        <taxon>Apatococcus</taxon>
    </lineage>
</organism>
<feature type="compositionally biased region" description="Polar residues" evidence="1">
    <location>
        <begin position="728"/>
        <end position="744"/>
    </location>
</feature>
<dbReference type="InterPro" id="IPR001005">
    <property type="entry name" value="SANT/Myb"/>
</dbReference>
<feature type="compositionally biased region" description="Polar residues" evidence="1">
    <location>
        <begin position="650"/>
        <end position="665"/>
    </location>
</feature>
<name>A0AAW1S3X5_9CHLO</name>
<dbReference type="PROSITE" id="PS51293">
    <property type="entry name" value="SANT"/>
    <property type="match status" value="1"/>
</dbReference>
<feature type="region of interest" description="Disordered" evidence="1">
    <location>
        <begin position="602"/>
        <end position="697"/>
    </location>
</feature>
<feature type="region of interest" description="Disordered" evidence="1">
    <location>
        <begin position="728"/>
        <end position="753"/>
    </location>
</feature>
<reference evidence="4 5" key="1">
    <citation type="journal article" date="2024" name="Nat. Commun.">
        <title>Phylogenomics reveals the evolutionary origins of lichenization in chlorophyte algae.</title>
        <authorList>
            <person name="Puginier C."/>
            <person name="Libourel C."/>
            <person name="Otte J."/>
            <person name="Skaloud P."/>
            <person name="Haon M."/>
            <person name="Grisel S."/>
            <person name="Petersen M."/>
            <person name="Berrin J.G."/>
            <person name="Delaux P.M."/>
            <person name="Dal Grande F."/>
            <person name="Keller J."/>
        </authorList>
    </citation>
    <scope>NUCLEOTIDE SEQUENCE [LARGE SCALE GENOMIC DNA]</scope>
    <source>
        <strain evidence="4 5">SAG 2145</strain>
    </source>
</reference>